<evidence type="ECO:0000256" key="5">
    <source>
        <dbReference type="HAMAP-Rule" id="MF_00182"/>
    </source>
</evidence>
<protein>
    <recommendedName>
        <fullName evidence="2 5">Methionyl-tRNA formyltransferase</fullName>
        <ecNumber evidence="2 5">2.1.2.9</ecNumber>
    </recommendedName>
</protein>
<comment type="similarity">
    <text evidence="1 5">Belongs to the Fmt family.</text>
</comment>
<dbReference type="InterPro" id="IPR002376">
    <property type="entry name" value="Formyl_transf_N"/>
</dbReference>
<dbReference type="InterPro" id="IPR011034">
    <property type="entry name" value="Formyl_transferase-like_C_sf"/>
</dbReference>
<dbReference type="CDD" id="cd08704">
    <property type="entry name" value="Met_tRNA_FMT_C"/>
    <property type="match status" value="1"/>
</dbReference>
<gene>
    <name evidence="5" type="primary">fmt</name>
    <name evidence="8" type="ORF">CLV60_106385</name>
</gene>
<accession>A0A2P8G476</accession>
<reference evidence="8 9" key="1">
    <citation type="submission" date="2018-03" db="EMBL/GenBank/DDBJ databases">
        <title>Genomic Encyclopedia of Archaeal and Bacterial Type Strains, Phase II (KMG-II): from individual species to whole genera.</title>
        <authorList>
            <person name="Goeker M."/>
        </authorList>
    </citation>
    <scope>NUCLEOTIDE SEQUENCE [LARGE SCALE GENOMIC DNA]</scope>
    <source>
        <strain evidence="8 9">DSM 29057</strain>
    </source>
</reference>
<dbReference type="EC" id="2.1.2.9" evidence="2 5"/>
<dbReference type="HAMAP" id="MF_00182">
    <property type="entry name" value="Formyl_trans"/>
    <property type="match status" value="1"/>
</dbReference>
<dbReference type="InterPro" id="IPR005794">
    <property type="entry name" value="Fmt"/>
</dbReference>
<comment type="function">
    <text evidence="5">Attaches a formyl group to the free amino group of methionyl-tRNA(fMet). The formyl group appears to play a dual role in the initiator identity of N-formylmethionyl-tRNA by promoting its recognition by IF2 and preventing the misappropriation of this tRNA by the elongation apparatus.</text>
</comment>
<dbReference type="NCBIfam" id="TIGR00460">
    <property type="entry name" value="fmt"/>
    <property type="match status" value="1"/>
</dbReference>
<dbReference type="GO" id="GO:0005829">
    <property type="term" value="C:cytosol"/>
    <property type="evidence" value="ECO:0007669"/>
    <property type="project" value="TreeGrafter"/>
</dbReference>
<dbReference type="CDD" id="cd08646">
    <property type="entry name" value="FMT_core_Met-tRNA-FMT_N"/>
    <property type="match status" value="1"/>
</dbReference>
<dbReference type="GO" id="GO:0004479">
    <property type="term" value="F:methionyl-tRNA formyltransferase activity"/>
    <property type="evidence" value="ECO:0007669"/>
    <property type="project" value="UniProtKB-UniRule"/>
</dbReference>
<feature type="binding site" evidence="5">
    <location>
        <begin position="112"/>
        <end position="115"/>
    </location>
    <ligand>
        <name>(6S)-5,6,7,8-tetrahydrofolate</name>
        <dbReference type="ChEBI" id="CHEBI:57453"/>
    </ligand>
</feature>
<dbReference type="InterPro" id="IPR041711">
    <property type="entry name" value="Met-tRNA-FMT_N"/>
</dbReference>
<comment type="caution">
    <text evidence="8">The sequence shown here is derived from an EMBL/GenBank/DDBJ whole genome shotgun (WGS) entry which is preliminary data.</text>
</comment>
<dbReference type="SUPFAM" id="SSF53328">
    <property type="entry name" value="Formyltransferase"/>
    <property type="match status" value="1"/>
</dbReference>
<keyword evidence="3 5" id="KW-0808">Transferase</keyword>
<dbReference type="Gene3D" id="3.40.50.12230">
    <property type="match status" value="1"/>
</dbReference>
<dbReference type="EMBL" id="PYAS01000006">
    <property type="protein sequence ID" value="PSL28782.1"/>
    <property type="molecule type" value="Genomic_DNA"/>
</dbReference>
<dbReference type="PANTHER" id="PTHR11138:SF5">
    <property type="entry name" value="METHIONYL-TRNA FORMYLTRANSFERASE, MITOCHONDRIAL"/>
    <property type="match status" value="1"/>
</dbReference>
<evidence type="ECO:0000313" key="9">
    <source>
        <dbReference type="Proteomes" id="UP000241964"/>
    </source>
</evidence>
<feature type="domain" description="Formyl transferase N-terminal" evidence="6">
    <location>
        <begin position="6"/>
        <end position="182"/>
    </location>
</feature>
<organism evidence="8 9">
    <name type="scientific">Dyadobacter jiangsuensis</name>
    <dbReference type="NCBI Taxonomy" id="1591085"/>
    <lineage>
        <taxon>Bacteria</taxon>
        <taxon>Pseudomonadati</taxon>
        <taxon>Bacteroidota</taxon>
        <taxon>Cytophagia</taxon>
        <taxon>Cytophagales</taxon>
        <taxon>Spirosomataceae</taxon>
        <taxon>Dyadobacter</taxon>
    </lineage>
</organism>
<dbReference type="RefSeq" id="WP_229210980.1">
    <property type="nucleotide sequence ID" value="NZ_PYAS01000006.1"/>
</dbReference>
<dbReference type="Pfam" id="PF00551">
    <property type="entry name" value="Formyl_trans_N"/>
    <property type="match status" value="1"/>
</dbReference>
<evidence type="ECO:0000313" key="8">
    <source>
        <dbReference type="EMBL" id="PSL28782.1"/>
    </source>
</evidence>
<evidence type="ECO:0000256" key="4">
    <source>
        <dbReference type="ARBA" id="ARBA00022917"/>
    </source>
</evidence>
<dbReference type="InterPro" id="IPR036477">
    <property type="entry name" value="Formyl_transf_N_sf"/>
</dbReference>
<keyword evidence="4 5" id="KW-0648">Protein biosynthesis</keyword>
<evidence type="ECO:0000259" key="6">
    <source>
        <dbReference type="Pfam" id="PF00551"/>
    </source>
</evidence>
<dbReference type="Proteomes" id="UP000241964">
    <property type="component" value="Unassembled WGS sequence"/>
</dbReference>
<evidence type="ECO:0000256" key="2">
    <source>
        <dbReference type="ARBA" id="ARBA00012261"/>
    </source>
</evidence>
<proteinExistence type="inferred from homology"/>
<evidence type="ECO:0000256" key="3">
    <source>
        <dbReference type="ARBA" id="ARBA00022679"/>
    </source>
</evidence>
<evidence type="ECO:0000259" key="7">
    <source>
        <dbReference type="Pfam" id="PF02911"/>
    </source>
</evidence>
<dbReference type="InterPro" id="IPR044135">
    <property type="entry name" value="Met-tRNA-FMT_C"/>
</dbReference>
<dbReference type="Pfam" id="PF02911">
    <property type="entry name" value="Formyl_trans_C"/>
    <property type="match status" value="1"/>
</dbReference>
<dbReference type="AlphaFoldDB" id="A0A2P8G476"/>
<name>A0A2P8G476_9BACT</name>
<keyword evidence="9" id="KW-1185">Reference proteome</keyword>
<sequence>MSNPLRIIFMGTPEFAVPSLQSLVESNSNVVAVITVPDKPAGRGQKQTASPVKIYAESQGIPVLQPEKLKNPAFLEELKSYNADLQVVVAFRMLPEVVWSMPSKGTFNLHSSLLPQYRGAAPINWAVINGETETGVTTFFIEKDIDTGKIIFQDKEPISPEDNAGTLYERLMRKGANLVVKTVHAIEEGNYPQEPQSEPEDIKAAPKIFRETCEIDWNRPAAEIHNFVRGLSPYPAAWTTLNGLSCKVFKTKVAESGHDAQPGEYRSDGKSYLHFKTGDGWLAIEELQIEGKKRMTVGDFLRGHKL</sequence>
<dbReference type="SUPFAM" id="SSF50486">
    <property type="entry name" value="FMT C-terminal domain-like"/>
    <property type="match status" value="1"/>
</dbReference>
<dbReference type="PANTHER" id="PTHR11138">
    <property type="entry name" value="METHIONYL-TRNA FORMYLTRANSFERASE"/>
    <property type="match status" value="1"/>
</dbReference>
<comment type="catalytic activity">
    <reaction evidence="5">
        <text>L-methionyl-tRNA(fMet) + (6R)-10-formyltetrahydrofolate = N-formyl-L-methionyl-tRNA(fMet) + (6S)-5,6,7,8-tetrahydrofolate + H(+)</text>
        <dbReference type="Rhea" id="RHEA:24380"/>
        <dbReference type="Rhea" id="RHEA-COMP:9952"/>
        <dbReference type="Rhea" id="RHEA-COMP:9953"/>
        <dbReference type="ChEBI" id="CHEBI:15378"/>
        <dbReference type="ChEBI" id="CHEBI:57453"/>
        <dbReference type="ChEBI" id="CHEBI:78530"/>
        <dbReference type="ChEBI" id="CHEBI:78844"/>
        <dbReference type="ChEBI" id="CHEBI:195366"/>
        <dbReference type="EC" id="2.1.2.9"/>
    </reaction>
</comment>
<dbReference type="InterPro" id="IPR005793">
    <property type="entry name" value="Formyl_trans_C"/>
</dbReference>
<feature type="domain" description="Formyl transferase C-terminal" evidence="7">
    <location>
        <begin position="207"/>
        <end position="304"/>
    </location>
</feature>
<evidence type="ECO:0000256" key="1">
    <source>
        <dbReference type="ARBA" id="ARBA00010699"/>
    </source>
</evidence>